<dbReference type="Proteomes" id="UP000236655">
    <property type="component" value="Chromosome"/>
</dbReference>
<feature type="chain" id="PRO_5014356835" evidence="1">
    <location>
        <begin position="19"/>
        <end position="817"/>
    </location>
</feature>
<dbReference type="EMBL" id="CP024847">
    <property type="protein sequence ID" value="AUR52596.1"/>
    <property type="molecule type" value="Genomic_DNA"/>
</dbReference>
<keyword evidence="1" id="KW-0732">Signal</keyword>
<evidence type="ECO:0000313" key="2">
    <source>
        <dbReference type="EMBL" id="AUR52596.1"/>
    </source>
</evidence>
<evidence type="ECO:0000256" key="1">
    <source>
        <dbReference type="SAM" id="SignalP"/>
    </source>
</evidence>
<proteinExistence type="predicted"/>
<organism evidence="2 3">
    <name type="scientific">Aquella oligotrophica</name>
    <dbReference type="NCBI Taxonomy" id="2067065"/>
    <lineage>
        <taxon>Bacteria</taxon>
        <taxon>Pseudomonadati</taxon>
        <taxon>Pseudomonadota</taxon>
        <taxon>Betaproteobacteria</taxon>
        <taxon>Neisseriales</taxon>
        <taxon>Neisseriaceae</taxon>
        <taxon>Aquella</taxon>
    </lineage>
</organism>
<accession>A0A2I7N810</accession>
<keyword evidence="3" id="KW-1185">Reference proteome</keyword>
<name>A0A2I7N810_9NEIS</name>
<evidence type="ECO:0000313" key="3">
    <source>
        <dbReference type="Proteomes" id="UP000236655"/>
    </source>
</evidence>
<gene>
    <name evidence="2" type="ORF">CUN60_09905</name>
</gene>
<dbReference type="RefSeq" id="WP_102951885.1">
    <property type="nucleotide sequence ID" value="NZ_CP024847.1"/>
</dbReference>
<feature type="signal peptide" evidence="1">
    <location>
        <begin position="1"/>
        <end position="18"/>
    </location>
</feature>
<dbReference type="KEGG" id="nba:CUN60_09905"/>
<sequence length="817" mass="91822">MKTKLISLLTCLAVNSYAVNTIISLPSSELSGFTVIRAEIATTAGIKSAEQNCNNVSYCNLTLPGLSLTPGMHEVSIYATNNGKKIGSASIEKFANTPGDEIYNISLNAASINFANAPLLQTSRNNMDGNSIDDYRLVSQRVSASFKIIAAVFPGFKQVSDLGGGIVELMFPRGGGGGDTTTSKQLTIAIELITQVGAQVQRVENQLINFYTKYNKDRFQDKLANLNTNLAIINQLSQQISNTLNQSNKSLLEYIKALQKAEPLPIVIKFFQTQRDPAELALNNIMGNNGDNLTNLKSSLDALIHETSRDGAKINYIALNSFYNAQYVKMYVDILTTIASMQQIDTLGATLISKDFPYANIYNTHIAIKINGVSSTNTIAQNAEVVRKFYAEKIKLLMDKLPVDKNSLKDIYGSIRLKFDDPSQFTTEGILDPTKLSSLAGLNLKSYDGTTLVGTYGGNAKSNWPTAADFSVPFKSIQNSTLRVVNGQTIFIPAEAREHGYNGITRLVYVDHRESRRERKESKAEQGSAEGHAMFWRKDRFYHKNGSKAFYDIPVISELNYRNLTRLYVEGDAHKYEWNHPLEVINGNHIRMNRPNYETKVSGQGDVEPRYAIYSVSGGGVPNNTQYVFGIKYGAWGWNEGNYYSVSLHYREYRWRDLWSWGFRLFCPTLNCKQLDYQTLAYPDGTFVKITGEWSDAKILVTRDSQYAWNKYQITTKFPEKGYNYMYYAPKLGPIKSGSHDLAPNATDVFYNPEKVVRFRYSFGMQDINRIGQDDTPQFDLNMENNYCHSYGTKFGKNLRTCVYDKGNNHFEIVTTD</sequence>
<reference evidence="3" key="1">
    <citation type="submission" date="2017-11" db="EMBL/GenBank/DDBJ databases">
        <authorList>
            <person name="Chan K.G."/>
            <person name="Lee L.S."/>
        </authorList>
    </citation>
    <scope>NUCLEOTIDE SEQUENCE [LARGE SCALE GENOMIC DNA]</scope>
    <source>
        <strain evidence="3">DSM 100970</strain>
    </source>
</reference>
<dbReference type="AlphaFoldDB" id="A0A2I7N810"/>
<protein>
    <submittedName>
        <fullName evidence="2">Uncharacterized protein</fullName>
    </submittedName>
</protein>